<evidence type="ECO:0000313" key="1">
    <source>
        <dbReference type="EMBL" id="CBK22376.2"/>
    </source>
</evidence>
<accession>D8M3A3</accession>
<proteinExistence type="predicted"/>
<dbReference type="Proteomes" id="UP000008312">
    <property type="component" value="Unassembled WGS sequence"/>
</dbReference>
<keyword evidence="2" id="KW-1185">Reference proteome</keyword>
<name>D8M3A3_BLAHO</name>
<dbReference type="AlphaFoldDB" id="D8M3A3"/>
<organism evidence="1">
    <name type="scientific">Blastocystis hominis</name>
    <dbReference type="NCBI Taxonomy" id="12968"/>
    <lineage>
        <taxon>Eukaryota</taxon>
        <taxon>Sar</taxon>
        <taxon>Stramenopiles</taxon>
        <taxon>Bigyra</taxon>
        <taxon>Opalozoa</taxon>
        <taxon>Opalinata</taxon>
        <taxon>Blastocystidae</taxon>
        <taxon>Blastocystis</taxon>
    </lineage>
</organism>
<sequence length="189" mass="22148">MLDTNPLSRITAQQIMEHPYFNGIDFTTLSSQIPPFVPPYEPLPVIRDNPLENELVNLRYSIDETYRVQERLKREAIERVLGEGERCRYASIVVHVHQSEERTRQLVLTSKNRLVIMDNPITSIKAVIVPTQISDVVVTSKGFLIKVDRPKKIKFRFLTPEMNEAVWYNCIQWIMRQAREKRRVVNSQL</sequence>
<dbReference type="InterPro" id="IPR011993">
    <property type="entry name" value="PH-like_dom_sf"/>
</dbReference>
<reference evidence="1" key="1">
    <citation type="submission" date="2010-02" db="EMBL/GenBank/DDBJ databases">
        <title>Sequencing and annotation of the Blastocystis hominis genome.</title>
        <authorList>
            <person name="Wincker P."/>
        </authorList>
    </citation>
    <scope>NUCLEOTIDE SEQUENCE</scope>
    <source>
        <strain evidence="1">Singapore isolate B</strain>
    </source>
</reference>
<dbReference type="InParanoid" id="D8M3A3"/>
<dbReference type="EMBL" id="FN668650">
    <property type="protein sequence ID" value="CBK22376.2"/>
    <property type="molecule type" value="Genomic_DNA"/>
</dbReference>
<protein>
    <recommendedName>
        <fullName evidence="3">Protein kinase domain-containing protein</fullName>
    </recommendedName>
</protein>
<dbReference type="GeneID" id="24919662"/>
<evidence type="ECO:0000313" key="2">
    <source>
        <dbReference type="Proteomes" id="UP000008312"/>
    </source>
</evidence>
<dbReference type="OrthoDB" id="347657at2759"/>
<gene>
    <name evidence="1" type="ORF">GSBLH_T00002499001</name>
</gene>
<dbReference type="RefSeq" id="XP_012896424.1">
    <property type="nucleotide sequence ID" value="XM_013040970.1"/>
</dbReference>
<evidence type="ECO:0008006" key="3">
    <source>
        <dbReference type="Google" id="ProtNLM"/>
    </source>
</evidence>
<dbReference type="Gene3D" id="2.30.29.30">
    <property type="entry name" value="Pleckstrin-homology domain (PH domain)/Phosphotyrosine-binding domain (PTB)"/>
    <property type="match status" value="1"/>
</dbReference>